<protein>
    <submittedName>
        <fullName evidence="1">Uncharacterized protein</fullName>
    </submittedName>
</protein>
<proteinExistence type="predicted"/>
<comment type="caution">
    <text evidence="1">The sequence shown here is derived from an EMBL/GenBank/DDBJ whole genome shotgun (WGS) entry which is preliminary data.</text>
</comment>
<dbReference type="EMBL" id="LEKV01001769">
    <property type="protein sequence ID" value="KVI06668.1"/>
    <property type="molecule type" value="Genomic_DNA"/>
</dbReference>
<evidence type="ECO:0000313" key="2">
    <source>
        <dbReference type="Proteomes" id="UP000243975"/>
    </source>
</evidence>
<dbReference type="Gramene" id="KVI06668">
    <property type="protein sequence ID" value="KVI06668"/>
    <property type="gene ID" value="Ccrd_014980"/>
</dbReference>
<name>A0A103YCP3_CYNCS</name>
<reference evidence="1 2" key="1">
    <citation type="journal article" date="2016" name="Sci. Rep.">
        <title>The genome sequence of the outbreeding globe artichoke constructed de novo incorporating a phase-aware low-pass sequencing strategy of F1 progeny.</title>
        <authorList>
            <person name="Scaglione D."/>
            <person name="Reyes-Chin-Wo S."/>
            <person name="Acquadro A."/>
            <person name="Froenicke L."/>
            <person name="Portis E."/>
            <person name="Beitel C."/>
            <person name="Tirone M."/>
            <person name="Mauro R."/>
            <person name="Lo Monaco A."/>
            <person name="Mauromicale G."/>
            <person name="Faccioli P."/>
            <person name="Cattivelli L."/>
            <person name="Rieseberg L."/>
            <person name="Michelmore R."/>
            <person name="Lanteri S."/>
        </authorList>
    </citation>
    <scope>NUCLEOTIDE SEQUENCE [LARGE SCALE GENOMIC DNA]</scope>
    <source>
        <strain evidence="1">2C</strain>
    </source>
</reference>
<gene>
    <name evidence="1" type="ORF">Ccrd_014980</name>
</gene>
<dbReference type="AlphaFoldDB" id="A0A103YCP3"/>
<organism evidence="1 2">
    <name type="scientific">Cynara cardunculus var. scolymus</name>
    <name type="common">Globe artichoke</name>
    <name type="synonym">Cynara scolymus</name>
    <dbReference type="NCBI Taxonomy" id="59895"/>
    <lineage>
        <taxon>Eukaryota</taxon>
        <taxon>Viridiplantae</taxon>
        <taxon>Streptophyta</taxon>
        <taxon>Embryophyta</taxon>
        <taxon>Tracheophyta</taxon>
        <taxon>Spermatophyta</taxon>
        <taxon>Magnoliopsida</taxon>
        <taxon>eudicotyledons</taxon>
        <taxon>Gunneridae</taxon>
        <taxon>Pentapetalae</taxon>
        <taxon>asterids</taxon>
        <taxon>campanulids</taxon>
        <taxon>Asterales</taxon>
        <taxon>Asteraceae</taxon>
        <taxon>Carduoideae</taxon>
        <taxon>Cardueae</taxon>
        <taxon>Carduinae</taxon>
        <taxon>Cynara</taxon>
    </lineage>
</organism>
<accession>A0A103YCP3</accession>
<dbReference type="Proteomes" id="UP000243975">
    <property type="component" value="Unassembled WGS sequence"/>
</dbReference>
<keyword evidence="2" id="KW-1185">Reference proteome</keyword>
<sequence>MHMRRLPPQVPTQAQTQDMGFFFYKLFLRTTPDNDVGYGQGEVGFEMVDAIAIAIAIAKAEGAVFSFKAFFGKGLLFDLLLFSFRIQFDGWVQSYLLHYKTFCSF</sequence>
<evidence type="ECO:0000313" key="1">
    <source>
        <dbReference type="EMBL" id="KVI06668.1"/>
    </source>
</evidence>